<evidence type="ECO:0000259" key="5">
    <source>
        <dbReference type="Pfam" id="PF00389"/>
    </source>
</evidence>
<dbReference type="PANTHER" id="PTHR43026">
    <property type="entry name" value="2-HYDROXYACID DEHYDROGENASE HOMOLOG 1-RELATED"/>
    <property type="match status" value="1"/>
</dbReference>
<dbReference type="RefSeq" id="WP_115558653.1">
    <property type="nucleotide sequence ID" value="NZ_CP031376.1"/>
</dbReference>
<dbReference type="EMBL" id="CP031376">
    <property type="protein sequence ID" value="AXK51769.1"/>
    <property type="molecule type" value="Genomic_DNA"/>
</dbReference>
<dbReference type="Pfam" id="PF02826">
    <property type="entry name" value="2-Hacid_dh_C"/>
    <property type="match status" value="1"/>
</dbReference>
<dbReference type="InterPro" id="IPR029753">
    <property type="entry name" value="D-isomer_DH_CS"/>
</dbReference>
<feature type="domain" description="D-isomer specific 2-hydroxyacid dehydrogenase NAD-binding" evidence="6">
    <location>
        <begin position="112"/>
        <end position="300"/>
    </location>
</feature>
<dbReference type="Gene3D" id="3.40.50.720">
    <property type="entry name" value="NAD(P)-binding Rossmann-like Domain"/>
    <property type="match status" value="2"/>
</dbReference>
<keyword evidence="2 4" id="KW-0560">Oxidoreductase</keyword>
<organism evidence="7 8">
    <name type="scientific">Spiroplasma alleghenense</name>
    <dbReference type="NCBI Taxonomy" id="216931"/>
    <lineage>
        <taxon>Bacteria</taxon>
        <taxon>Bacillati</taxon>
        <taxon>Mycoplasmatota</taxon>
        <taxon>Mollicutes</taxon>
        <taxon>Entomoplasmatales</taxon>
        <taxon>Spiroplasmataceae</taxon>
        <taxon>Spiroplasma</taxon>
    </lineage>
</organism>
<dbReference type="KEGG" id="salx:SALLE_v1c10990"/>
<feature type="domain" description="D-isomer specific 2-hydroxyacid dehydrogenase catalytic" evidence="5">
    <location>
        <begin position="16"/>
        <end position="331"/>
    </location>
</feature>
<dbReference type="GO" id="GO:0008720">
    <property type="term" value="F:D-lactate dehydrogenase (NAD+) activity"/>
    <property type="evidence" value="ECO:0007669"/>
    <property type="project" value="TreeGrafter"/>
</dbReference>
<sequence length="332" mass="37359">MKMICYGVRETEKQFFIDLNKKFGYDLILEPKLLTHENITTVNGCEAVMLRANCVADKQNLIKMKEAGVKYVLTRTVGVNHIDVPACRELGLKTGYVPFYSPNAVSELALALGMGLMRNTFYMVNKTGVNKDFTVDSFMFAQEIRNSTIGIIGTGRIGLETAKGWHGMGAKVIGYDLYENKGAKGIIEYKKLDELIKTSDLISIHCPYIAGENEHMINKDFISKMKPNSFIVNASRGELLDPVALYEAIKSNHIKGAALDVVEKEPQIFFKTFGNDKLPIEAYEKLHQFYPRVVITPHIGSFTDEAVKNMVETTYLNLQEYLKTGQCKNEIK</sequence>
<dbReference type="OrthoDB" id="9805416at2"/>
<dbReference type="SUPFAM" id="SSF51735">
    <property type="entry name" value="NAD(P)-binding Rossmann-fold domains"/>
    <property type="match status" value="1"/>
</dbReference>
<accession>A0A345Z590</accession>
<protein>
    <submittedName>
        <fullName evidence="7">D-lactate dehydrogenase</fullName>
    </submittedName>
</protein>
<evidence type="ECO:0000259" key="6">
    <source>
        <dbReference type="Pfam" id="PF02826"/>
    </source>
</evidence>
<evidence type="ECO:0000313" key="8">
    <source>
        <dbReference type="Proteomes" id="UP000254792"/>
    </source>
</evidence>
<keyword evidence="3" id="KW-0520">NAD</keyword>
<keyword evidence="8" id="KW-1185">Reference proteome</keyword>
<dbReference type="PROSITE" id="PS00671">
    <property type="entry name" value="D_2_HYDROXYACID_DH_3"/>
    <property type="match status" value="1"/>
</dbReference>
<dbReference type="InterPro" id="IPR058205">
    <property type="entry name" value="D-LDH-like"/>
</dbReference>
<dbReference type="InterPro" id="IPR006139">
    <property type="entry name" value="D-isomer_2_OHA_DH_cat_dom"/>
</dbReference>
<name>A0A345Z590_9MOLU</name>
<dbReference type="SUPFAM" id="SSF52283">
    <property type="entry name" value="Formate/glycerate dehydrogenase catalytic domain-like"/>
    <property type="match status" value="1"/>
</dbReference>
<comment type="similarity">
    <text evidence="1 4">Belongs to the D-isomer specific 2-hydroxyacid dehydrogenase family.</text>
</comment>
<evidence type="ECO:0000256" key="1">
    <source>
        <dbReference type="ARBA" id="ARBA00005854"/>
    </source>
</evidence>
<dbReference type="AlphaFoldDB" id="A0A345Z590"/>
<dbReference type="Pfam" id="PF00389">
    <property type="entry name" value="2-Hacid_dh"/>
    <property type="match status" value="1"/>
</dbReference>
<proteinExistence type="inferred from homology"/>
<dbReference type="GO" id="GO:0051287">
    <property type="term" value="F:NAD binding"/>
    <property type="evidence" value="ECO:0007669"/>
    <property type="project" value="InterPro"/>
</dbReference>
<dbReference type="InterPro" id="IPR029752">
    <property type="entry name" value="D-isomer_DH_CS1"/>
</dbReference>
<dbReference type="InterPro" id="IPR036291">
    <property type="entry name" value="NAD(P)-bd_dom_sf"/>
</dbReference>
<evidence type="ECO:0000256" key="3">
    <source>
        <dbReference type="ARBA" id="ARBA00023027"/>
    </source>
</evidence>
<dbReference type="Proteomes" id="UP000254792">
    <property type="component" value="Chromosome"/>
</dbReference>
<evidence type="ECO:0000256" key="4">
    <source>
        <dbReference type="RuleBase" id="RU003719"/>
    </source>
</evidence>
<reference evidence="7 8" key="1">
    <citation type="submission" date="2018-07" db="EMBL/GenBank/DDBJ databases">
        <title>Complete genome sequence of Spiroplasma alleghenense PLHS-1 (ATCC 51752).</title>
        <authorList>
            <person name="Chou L."/>
            <person name="Lee T.-Y."/>
            <person name="Tsai Y.-M."/>
            <person name="Kuo C.-H."/>
        </authorList>
    </citation>
    <scope>NUCLEOTIDE SEQUENCE [LARGE SCALE GENOMIC DNA]</scope>
    <source>
        <strain evidence="7 8">PLHS-1</strain>
    </source>
</reference>
<evidence type="ECO:0000256" key="2">
    <source>
        <dbReference type="ARBA" id="ARBA00023002"/>
    </source>
</evidence>
<dbReference type="PROSITE" id="PS00065">
    <property type="entry name" value="D_2_HYDROXYACID_DH_1"/>
    <property type="match status" value="1"/>
</dbReference>
<dbReference type="PANTHER" id="PTHR43026:SF1">
    <property type="entry name" value="2-HYDROXYACID DEHYDROGENASE HOMOLOG 1-RELATED"/>
    <property type="match status" value="1"/>
</dbReference>
<dbReference type="InterPro" id="IPR006140">
    <property type="entry name" value="D-isomer_DH_NAD-bd"/>
</dbReference>
<evidence type="ECO:0000313" key="7">
    <source>
        <dbReference type="EMBL" id="AXK51769.1"/>
    </source>
</evidence>
<gene>
    <name evidence="7" type="primary">ldhA</name>
    <name evidence="7" type="ORF">SALLE_v1c10990</name>
</gene>